<reference evidence="2 3" key="1">
    <citation type="submission" date="2021-03" db="EMBL/GenBank/DDBJ databases">
        <title>Genomic Encyclopedia of Type Strains, Phase IV (KMG-IV): sequencing the most valuable type-strain genomes for metagenomic binning, comparative biology and taxonomic classification.</title>
        <authorList>
            <person name="Goeker M."/>
        </authorList>
    </citation>
    <scope>NUCLEOTIDE SEQUENCE [LARGE SCALE GENOMIC DNA]</scope>
    <source>
        <strain evidence="2 3">DSM 27138</strain>
    </source>
</reference>
<organism evidence="2 3">
    <name type="scientific">Symbiobacterium terraclitae</name>
    <dbReference type="NCBI Taxonomy" id="557451"/>
    <lineage>
        <taxon>Bacteria</taxon>
        <taxon>Bacillati</taxon>
        <taxon>Bacillota</taxon>
        <taxon>Clostridia</taxon>
        <taxon>Eubacteriales</taxon>
        <taxon>Symbiobacteriaceae</taxon>
        <taxon>Symbiobacterium</taxon>
    </lineage>
</organism>
<sequence>MQSRFTQTRGLVFGGLMAALIVVFSLVPVLSFLMPIPLVLAFVRYSGAPPC</sequence>
<accession>A0ABS4JV99</accession>
<feature type="transmembrane region" description="Helical" evidence="1">
    <location>
        <begin position="12"/>
        <end position="36"/>
    </location>
</feature>
<keyword evidence="1" id="KW-0812">Transmembrane</keyword>
<gene>
    <name evidence="2" type="ORF">J2Z79_002921</name>
</gene>
<name>A0ABS4JV99_9FIRM</name>
<dbReference type="RefSeq" id="WP_209467590.1">
    <property type="nucleotide sequence ID" value="NZ_JAGGLG010000029.1"/>
</dbReference>
<dbReference type="EMBL" id="JAGGLG010000029">
    <property type="protein sequence ID" value="MBP2019482.1"/>
    <property type="molecule type" value="Genomic_DNA"/>
</dbReference>
<keyword evidence="1" id="KW-1133">Transmembrane helix</keyword>
<proteinExistence type="predicted"/>
<evidence type="ECO:0000256" key="1">
    <source>
        <dbReference type="SAM" id="Phobius"/>
    </source>
</evidence>
<comment type="caution">
    <text evidence="2">The sequence shown here is derived from an EMBL/GenBank/DDBJ whole genome shotgun (WGS) entry which is preliminary data.</text>
</comment>
<protein>
    <submittedName>
        <fullName evidence="2">Uncharacterized protein</fullName>
    </submittedName>
</protein>
<keyword evidence="3" id="KW-1185">Reference proteome</keyword>
<evidence type="ECO:0000313" key="2">
    <source>
        <dbReference type="EMBL" id="MBP2019482.1"/>
    </source>
</evidence>
<keyword evidence="1" id="KW-0472">Membrane</keyword>
<dbReference type="Proteomes" id="UP001519289">
    <property type="component" value="Unassembled WGS sequence"/>
</dbReference>
<evidence type="ECO:0000313" key="3">
    <source>
        <dbReference type="Proteomes" id="UP001519289"/>
    </source>
</evidence>